<reference evidence="1" key="1">
    <citation type="journal article" date="2021" name="Proc. Natl. Acad. Sci. U.S.A.">
        <title>A Catalog of Tens of Thousands of Viruses from Human Metagenomes Reveals Hidden Associations with Chronic Diseases.</title>
        <authorList>
            <person name="Tisza M.J."/>
            <person name="Buck C.B."/>
        </authorList>
    </citation>
    <scope>NUCLEOTIDE SEQUENCE</scope>
    <source>
        <strain evidence="1">Ctxqo3</strain>
    </source>
</reference>
<organism evidence="1">
    <name type="scientific">Podoviridae sp. ctxqo3</name>
    <dbReference type="NCBI Taxonomy" id="2827755"/>
    <lineage>
        <taxon>Viruses</taxon>
        <taxon>Duplodnaviria</taxon>
        <taxon>Heunggongvirae</taxon>
        <taxon>Uroviricota</taxon>
        <taxon>Caudoviricetes</taxon>
    </lineage>
</organism>
<accession>A0A8S5SZ64</accession>
<sequence>MGIFLHILFIKTCLKYIASSVYKCYNIISRCL</sequence>
<name>A0A8S5SZ64_9CAUD</name>
<evidence type="ECO:0000313" key="1">
    <source>
        <dbReference type="EMBL" id="DAF56246.1"/>
    </source>
</evidence>
<protein>
    <submittedName>
        <fullName evidence="1">Uncharacterized protein</fullName>
    </submittedName>
</protein>
<proteinExistence type="predicted"/>
<dbReference type="EMBL" id="BK032710">
    <property type="protein sequence ID" value="DAF56246.1"/>
    <property type="molecule type" value="Genomic_DNA"/>
</dbReference>